<gene>
    <name evidence="2" type="ORF">G5714_017521</name>
</gene>
<evidence type="ECO:0000313" key="3">
    <source>
        <dbReference type="Proteomes" id="UP000579812"/>
    </source>
</evidence>
<proteinExistence type="predicted"/>
<dbReference type="AlphaFoldDB" id="A0A7J6C1F0"/>
<protein>
    <submittedName>
        <fullName evidence="2">Uncharacterized protein</fullName>
    </submittedName>
</protein>
<keyword evidence="3" id="KW-1185">Reference proteome</keyword>
<dbReference type="EMBL" id="JAAMOB010000018">
    <property type="protein sequence ID" value="KAF4101089.1"/>
    <property type="molecule type" value="Genomic_DNA"/>
</dbReference>
<comment type="caution">
    <text evidence="2">The sequence shown here is derived from an EMBL/GenBank/DDBJ whole genome shotgun (WGS) entry which is preliminary data.</text>
</comment>
<accession>A0A7J6C1F0</accession>
<reference evidence="2 3" key="1">
    <citation type="submission" date="2020-04" db="EMBL/GenBank/DDBJ databases">
        <title>Chromosome-level genome assembly of a cyprinid fish Onychostoma macrolepis by integration of Nanopore Sequencing, Bionano and Hi-C technology.</title>
        <authorList>
            <person name="Wang D."/>
        </authorList>
    </citation>
    <scope>NUCLEOTIDE SEQUENCE [LARGE SCALE GENOMIC DNA]</scope>
    <source>
        <strain evidence="2">SWU-2019</strain>
        <tissue evidence="2">Muscle</tissue>
    </source>
</reference>
<organism evidence="2 3">
    <name type="scientific">Onychostoma macrolepis</name>
    <dbReference type="NCBI Taxonomy" id="369639"/>
    <lineage>
        <taxon>Eukaryota</taxon>
        <taxon>Metazoa</taxon>
        <taxon>Chordata</taxon>
        <taxon>Craniata</taxon>
        <taxon>Vertebrata</taxon>
        <taxon>Euteleostomi</taxon>
        <taxon>Actinopterygii</taxon>
        <taxon>Neopterygii</taxon>
        <taxon>Teleostei</taxon>
        <taxon>Ostariophysi</taxon>
        <taxon>Cypriniformes</taxon>
        <taxon>Cyprinidae</taxon>
        <taxon>Acrossocheilinae</taxon>
        <taxon>Onychostoma</taxon>
    </lineage>
</organism>
<sequence>MTRKEERKDCERISDIEIIFHEGEAEMAAVRDMYEGLDVEDMTETEQKRHRETQLNEHPDVLFRIYRRDRLHVLLFRPSDDGWWIKKLRDGFNGIFSQWTFKHAVNQPIRHVMNLSGDRDELQRFCDEFPVNLEEFNAHVQETEDLTARIRNLREKIEDDSETIRDLEERIQDLEERIGDLELENRKQRQQ</sequence>
<evidence type="ECO:0000256" key="1">
    <source>
        <dbReference type="SAM" id="Coils"/>
    </source>
</evidence>
<name>A0A7J6C1F0_9TELE</name>
<keyword evidence="1" id="KW-0175">Coiled coil</keyword>
<evidence type="ECO:0000313" key="2">
    <source>
        <dbReference type="EMBL" id="KAF4101089.1"/>
    </source>
</evidence>
<dbReference type="Proteomes" id="UP000579812">
    <property type="component" value="Unassembled WGS sequence"/>
</dbReference>
<feature type="coiled-coil region" evidence="1">
    <location>
        <begin position="136"/>
        <end position="191"/>
    </location>
</feature>